<dbReference type="PANTHER" id="PTHR46915:SF2">
    <property type="entry name" value="UBIQUITIN-LIKE PROTEASE 4"/>
    <property type="match status" value="1"/>
</dbReference>
<proteinExistence type="inferred from homology"/>
<comment type="similarity">
    <text evidence="1">Belongs to the peptidase C48 family.</text>
</comment>
<feature type="region of interest" description="Disordered" evidence="6">
    <location>
        <begin position="102"/>
        <end position="138"/>
    </location>
</feature>
<feature type="compositionally biased region" description="Polar residues" evidence="6">
    <location>
        <begin position="181"/>
        <end position="190"/>
    </location>
</feature>
<feature type="coiled-coil region" evidence="5">
    <location>
        <begin position="312"/>
        <end position="339"/>
    </location>
</feature>
<dbReference type="PANTHER" id="PTHR46915">
    <property type="entry name" value="UBIQUITIN-LIKE PROTEASE 4-RELATED"/>
    <property type="match status" value="1"/>
</dbReference>
<feature type="compositionally biased region" description="Basic and acidic residues" evidence="6">
    <location>
        <begin position="166"/>
        <end position="180"/>
    </location>
</feature>
<dbReference type="Pfam" id="PF02902">
    <property type="entry name" value="Peptidase_C48"/>
    <property type="match status" value="1"/>
</dbReference>
<dbReference type="Proteomes" id="UP001623330">
    <property type="component" value="Unassembled WGS sequence"/>
</dbReference>
<dbReference type="Gene3D" id="3.30.310.130">
    <property type="entry name" value="Ubiquitin-related"/>
    <property type="match status" value="1"/>
</dbReference>
<gene>
    <name evidence="8" type="ORF">RNJ44_03684</name>
</gene>
<keyword evidence="3" id="KW-0378">Hydrolase</keyword>
<evidence type="ECO:0000259" key="7">
    <source>
        <dbReference type="PROSITE" id="PS50600"/>
    </source>
</evidence>
<feature type="domain" description="Ubiquitin-like protease family profile" evidence="7">
    <location>
        <begin position="372"/>
        <end position="530"/>
    </location>
</feature>
<dbReference type="GO" id="GO:0008233">
    <property type="term" value="F:peptidase activity"/>
    <property type="evidence" value="ECO:0007669"/>
    <property type="project" value="UniProtKB-KW"/>
</dbReference>
<dbReference type="GO" id="GO:0006508">
    <property type="term" value="P:proteolysis"/>
    <property type="evidence" value="ECO:0007669"/>
    <property type="project" value="UniProtKB-KW"/>
</dbReference>
<feature type="compositionally biased region" description="Polar residues" evidence="6">
    <location>
        <begin position="117"/>
        <end position="128"/>
    </location>
</feature>
<evidence type="ECO:0000313" key="9">
    <source>
        <dbReference type="Proteomes" id="UP001623330"/>
    </source>
</evidence>
<keyword evidence="2 8" id="KW-0645">Protease</keyword>
<evidence type="ECO:0000256" key="1">
    <source>
        <dbReference type="ARBA" id="ARBA00005234"/>
    </source>
</evidence>
<dbReference type="SUPFAM" id="SSF54001">
    <property type="entry name" value="Cysteine proteinases"/>
    <property type="match status" value="1"/>
</dbReference>
<evidence type="ECO:0000256" key="3">
    <source>
        <dbReference type="ARBA" id="ARBA00022801"/>
    </source>
</evidence>
<evidence type="ECO:0000256" key="2">
    <source>
        <dbReference type="ARBA" id="ARBA00022670"/>
    </source>
</evidence>
<reference evidence="8 9" key="1">
    <citation type="submission" date="2024-05" db="EMBL/GenBank/DDBJ databases">
        <title>Long read based assembly of the Candida bracarensis genome reveals expanded adhesin content.</title>
        <authorList>
            <person name="Marcet-Houben M."/>
            <person name="Ksiezopolska E."/>
            <person name="Gabaldon T."/>
        </authorList>
    </citation>
    <scope>NUCLEOTIDE SEQUENCE [LARGE SCALE GENOMIC DNA]</scope>
    <source>
        <strain evidence="8 9">CBM6</strain>
    </source>
</reference>
<evidence type="ECO:0000256" key="6">
    <source>
        <dbReference type="SAM" id="MobiDB-lite"/>
    </source>
</evidence>
<name>A0ABR4NXR1_9SACH</name>
<keyword evidence="9" id="KW-1185">Reference proteome</keyword>
<sequence length="560" mass="65444">MTLGSTDCKRSYTPVYSQISTNRLMNDSYTVFGKRRNLKKTAGITKGIRSISKQSMGTQTQGRNAGRAAKIIRWISNIISPIAREGKNERLEGSTKDSLEDIDIPHLADNRTKKRAISNNRNEFSYSNKSRRTDSSDISFSDLGPKRVLQKPLTFSKHPFGWNEWKTTRPTDDNNKDTRSATHYGTSFQRSLKKRHIPNNQGFMGLTEPETVKELEYLRKIYNGEYEMPETVRAERERQLELLEEDRRNDKHLKDSIWNLSQRISSVLRDNFPSSAENDLSILGVKKIDPLEKKKKDFERQKLKFDRSKILFEEEHKNYKKLQEERRRIQTEARQKDQKKTLVPKLSGDAVNEVQKVLRRNDNGLLMNRDNLEIHVRDFKTLGKTRWLNDTIIEFFMKTIEKRQDSTVAFNSFFYTTLSERGYQGVRRWMKRKKKQISKLDKIFVPVNLNQSHWALGLIDIKNKRIIFTDSLSNGPNAMSFAILTDLKNYVIEESQKELGEDFELVHLQCPQQPNGYDCGIYVCMNTLYLSNDQNADYEYEEAVQMRTYIGHMILSDVLK</sequence>
<dbReference type="InterPro" id="IPR038765">
    <property type="entry name" value="Papain-like_cys_pep_sf"/>
</dbReference>
<evidence type="ECO:0000256" key="5">
    <source>
        <dbReference type="SAM" id="Coils"/>
    </source>
</evidence>
<evidence type="ECO:0000256" key="4">
    <source>
        <dbReference type="ARBA" id="ARBA00022807"/>
    </source>
</evidence>
<dbReference type="InterPro" id="IPR003653">
    <property type="entry name" value="Peptidase_C48_C"/>
</dbReference>
<dbReference type="PROSITE" id="PS50600">
    <property type="entry name" value="ULP_PROTEASE"/>
    <property type="match status" value="1"/>
</dbReference>
<protein>
    <submittedName>
        <fullName evidence="8">Ubiquitin-like-specific protease 1</fullName>
    </submittedName>
</protein>
<comment type="caution">
    <text evidence="8">The sequence shown here is derived from an EMBL/GenBank/DDBJ whole genome shotgun (WGS) entry which is preliminary data.</text>
</comment>
<accession>A0ABR4NXR1</accession>
<feature type="region of interest" description="Disordered" evidence="6">
    <location>
        <begin position="166"/>
        <end position="191"/>
    </location>
</feature>
<feature type="compositionally biased region" description="Basic and acidic residues" evidence="6">
    <location>
        <begin position="102"/>
        <end position="111"/>
    </location>
</feature>
<dbReference type="Gene3D" id="1.10.418.20">
    <property type="match status" value="1"/>
</dbReference>
<keyword evidence="5" id="KW-0175">Coiled coil</keyword>
<organism evidence="8 9">
    <name type="scientific">Nakaseomyces bracarensis</name>
    <dbReference type="NCBI Taxonomy" id="273131"/>
    <lineage>
        <taxon>Eukaryota</taxon>
        <taxon>Fungi</taxon>
        <taxon>Dikarya</taxon>
        <taxon>Ascomycota</taxon>
        <taxon>Saccharomycotina</taxon>
        <taxon>Saccharomycetes</taxon>
        <taxon>Saccharomycetales</taxon>
        <taxon>Saccharomycetaceae</taxon>
        <taxon>Nakaseomyces</taxon>
    </lineage>
</organism>
<evidence type="ECO:0000313" key="8">
    <source>
        <dbReference type="EMBL" id="KAL3233644.1"/>
    </source>
</evidence>
<keyword evidence="4" id="KW-0788">Thiol protease</keyword>
<dbReference type="EMBL" id="JBEVYD010000004">
    <property type="protein sequence ID" value="KAL3233644.1"/>
    <property type="molecule type" value="Genomic_DNA"/>
</dbReference>